<keyword evidence="2" id="KW-0812">Transmembrane</keyword>
<feature type="domain" description="Zinc-ribbon" evidence="3">
    <location>
        <begin position="3"/>
        <end position="25"/>
    </location>
</feature>
<proteinExistence type="predicted"/>
<dbReference type="Pfam" id="PF22813">
    <property type="entry name" value="TcaA_2nd"/>
    <property type="match status" value="1"/>
</dbReference>
<dbReference type="Proteomes" id="UP000295310">
    <property type="component" value="Unassembled WGS sequence"/>
</dbReference>
<evidence type="ECO:0000256" key="2">
    <source>
        <dbReference type="SAM" id="Phobius"/>
    </source>
</evidence>
<sequence>MKYCRKCGAEVQEEQKVCTQCGTPLNQQQRVQPPASSNPRQPMSRNTKILLLSSLAALILLFTVYKLLENQFSITNHADKVASAVTSGDSKEVSKLLTSDGKNLSETEAKAFISYMKTVDNERNFSTNLKTSAQNVKQMKLPETSVYLDDSHSLKIIEQGKKFGLFNYYDFSIPKQKMQLYGNDASTVNYKIDGKNHKVETEPNTPTEVGTFTLGNYQFDATKTLDDTEFKGKLHALMSDGDQVTEEFDFTYLTVSFENSYDLDNDLYKVIVNGKEAKLQESGYGSYKIGPFKSDQSLEIKGEGKMDDQTFKTDTKTVVTESSDEEQLVTLSFNEDEISDASSANFEKKLKQSEEQSDRRSVDINPDSFDEDYIHTNTLKGYRDVKVGMTKDEVEELLGEDSSLIDSTKEDIRKYGDIGIDYDSKEKVERILIVPSWPISKEEIIDEFGDFIHQGKDEYGESASFMDSNVNGFALVFVFDNDDDLKYIYQRDERSSDSWKNGAGIPSTSKKPSEDSSEGNKITTAAEAKQAALDFAGGSFNEGSNEVRSPEVNDTGWGFGIFDSNGEVVKSYDIHPDGYVIEYDSDGDQVNSGYAE</sequence>
<dbReference type="Gene3D" id="3.10.450.730">
    <property type="entry name" value="BLIP domain"/>
    <property type="match status" value="1"/>
</dbReference>
<comment type="caution">
    <text evidence="6">The sequence shown here is derived from an EMBL/GenBank/DDBJ whole genome shotgun (WGS) entry which is preliminary data.</text>
</comment>
<dbReference type="InterPro" id="IPR054530">
    <property type="entry name" value="TcaA_4th"/>
</dbReference>
<evidence type="ECO:0000313" key="6">
    <source>
        <dbReference type="EMBL" id="TDL93438.1"/>
    </source>
</evidence>
<evidence type="ECO:0000259" key="4">
    <source>
        <dbReference type="Pfam" id="PF22813"/>
    </source>
</evidence>
<accession>A0A4R6BAV1</accession>
<feature type="domain" description="TcaA second" evidence="4">
    <location>
        <begin position="77"/>
        <end position="173"/>
    </location>
</feature>
<dbReference type="EMBL" id="SCWA01000024">
    <property type="protein sequence ID" value="TDL93438.1"/>
    <property type="molecule type" value="Genomic_DNA"/>
</dbReference>
<keyword evidence="2" id="KW-0472">Membrane</keyword>
<evidence type="ECO:0000313" key="7">
    <source>
        <dbReference type="Proteomes" id="UP000295310"/>
    </source>
</evidence>
<feature type="transmembrane region" description="Helical" evidence="2">
    <location>
        <begin position="49"/>
        <end position="68"/>
    </location>
</feature>
<name>A0A4R6BAV1_9STAP</name>
<reference evidence="6 7" key="1">
    <citation type="submission" date="2019-01" db="EMBL/GenBank/DDBJ databases">
        <title>Draft genome sequences of the type strains of six Macrococcus species.</title>
        <authorList>
            <person name="Mazhar S."/>
            <person name="Altermann E."/>
            <person name="Hill C."/>
            <person name="Mcauliffe O."/>
        </authorList>
    </citation>
    <scope>NUCLEOTIDE SEQUENCE [LARGE SCALE GENOMIC DNA]</scope>
    <source>
        <strain evidence="6 7">CCM4811</strain>
    </source>
</reference>
<dbReference type="PANTHER" id="PTHR40038">
    <property type="entry name" value="MEMBRANE-ASSOCIATED PROTEIN TCAA"/>
    <property type="match status" value="1"/>
</dbReference>
<gene>
    <name evidence="6" type="ORF">ERX27_10240</name>
</gene>
<keyword evidence="7" id="KW-1185">Reference proteome</keyword>
<evidence type="ECO:0000259" key="3">
    <source>
        <dbReference type="Pfam" id="PF13240"/>
    </source>
</evidence>
<dbReference type="RefSeq" id="WP_133432733.1">
    <property type="nucleotide sequence ID" value="NZ_SCWA01000024.1"/>
</dbReference>
<dbReference type="AlphaFoldDB" id="A0A4R6BAV1"/>
<feature type="region of interest" description="Disordered" evidence="1">
    <location>
        <begin position="496"/>
        <end position="522"/>
    </location>
</feature>
<dbReference type="GO" id="GO:0005886">
    <property type="term" value="C:plasma membrane"/>
    <property type="evidence" value="ECO:0007669"/>
    <property type="project" value="UniProtKB-SubCell"/>
</dbReference>
<protein>
    <submittedName>
        <fullName evidence="6">Zinc-ribbon domain-containing protein</fullName>
    </submittedName>
</protein>
<dbReference type="OrthoDB" id="2416352at2"/>
<dbReference type="InterPro" id="IPR054529">
    <property type="entry name" value="TcaA_2nd"/>
</dbReference>
<dbReference type="Pfam" id="PF22820">
    <property type="entry name" value="TcaA_3rd_4th"/>
    <property type="match status" value="1"/>
</dbReference>
<evidence type="ECO:0000259" key="5">
    <source>
        <dbReference type="Pfam" id="PF22820"/>
    </source>
</evidence>
<feature type="domain" description="TcaA 4th" evidence="5">
    <location>
        <begin position="251"/>
        <end position="325"/>
    </location>
</feature>
<dbReference type="InterPro" id="IPR026870">
    <property type="entry name" value="Zinc_ribbon_dom"/>
</dbReference>
<dbReference type="PANTHER" id="PTHR40038:SF1">
    <property type="entry name" value="MEMBRANE-ASSOCIATED PROTEIN TCAA"/>
    <property type="match status" value="1"/>
</dbReference>
<evidence type="ECO:0000256" key="1">
    <source>
        <dbReference type="SAM" id="MobiDB-lite"/>
    </source>
</evidence>
<dbReference type="Pfam" id="PF13240">
    <property type="entry name" value="Zn_Ribbon_1"/>
    <property type="match status" value="1"/>
</dbReference>
<keyword evidence="2" id="KW-1133">Transmembrane helix</keyword>
<organism evidence="6 7">
    <name type="scientific">Macrococcus brunensis</name>
    <dbReference type="NCBI Taxonomy" id="198483"/>
    <lineage>
        <taxon>Bacteria</taxon>
        <taxon>Bacillati</taxon>
        <taxon>Bacillota</taxon>
        <taxon>Bacilli</taxon>
        <taxon>Bacillales</taxon>
        <taxon>Staphylococcaceae</taxon>
        <taxon>Macrococcus</taxon>
    </lineage>
</organism>